<sequence length="33" mass="3770">MLLPLIWASITPHIHYVCIPGIQKLDRKIDLNG</sequence>
<evidence type="ECO:0000313" key="1">
    <source>
        <dbReference type="EMBL" id="OJD24519.1"/>
    </source>
</evidence>
<dbReference type="VEuPathDB" id="FungiDB:ACJ73_04115"/>
<dbReference type="EMBL" id="LGTZ01000546">
    <property type="protein sequence ID" value="OJD24519.1"/>
    <property type="molecule type" value="Genomic_DNA"/>
</dbReference>
<dbReference type="Proteomes" id="UP000242791">
    <property type="component" value="Unassembled WGS sequence"/>
</dbReference>
<reference evidence="1 2" key="1">
    <citation type="submission" date="2015-08" db="EMBL/GenBank/DDBJ databases">
        <title>Emmonsia species relationships and genome sequence.</title>
        <authorList>
            <person name="Cuomo C.A."/>
            <person name="Schwartz I.S."/>
            <person name="Kenyon C."/>
            <person name="De Hoog G.S."/>
            <person name="Govender N.P."/>
            <person name="Botha A."/>
            <person name="Moreno L."/>
            <person name="De Vries M."/>
            <person name="Munoz J.F."/>
            <person name="Stielow J.B."/>
        </authorList>
    </citation>
    <scope>NUCLEOTIDE SEQUENCE [LARGE SCALE GENOMIC DNA]</scope>
    <source>
        <strain evidence="1 2">EI222</strain>
    </source>
</reference>
<organism evidence="1 2">
    <name type="scientific">Blastomyces percursus</name>
    <dbReference type="NCBI Taxonomy" id="1658174"/>
    <lineage>
        <taxon>Eukaryota</taxon>
        <taxon>Fungi</taxon>
        <taxon>Dikarya</taxon>
        <taxon>Ascomycota</taxon>
        <taxon>Pezizomycotina</taxon>
        <taxon>Eurotiomycetes</taxon>
        <taxon>Eurotiomycetidae</taxon>
        <taxon>Onygenales</taxon>
        <taxon>Ajellomycetaceae</taxon>
        <taxon>Blastomyces</taxon>
    </lineage>
</organism>
<dbReference type="AlphaFoldDB" id="A0A1J9R7Q4"/>
<proteinExistence type="predicted"/>
<comment type="caution">
    <text evidence="1">The sequence shown here is derived from an EMBL/GenBank/DDBJ whole genome shotgun (WGS) entry which is preliminary data.</text>
</comment>
<keyword evidence="2" id="KW-1185">Reference proteome</keyword>
<evidence type="ECO:0000313" key="2">
    <source>
        <dbReference type="Proteomes" id="UP000242791"/>
    </source>
</evidence>
<gene>
    <name evidence="1" type="ORF">ACJ73_04115</name>
</gene>
<name>A0A1J9R7Q4_9EURO</name>
<accession>A0A1J9R7Q4</accession>
<protein>
    <submittedName>
        <fullName evidence="1">Uncharacterized protein</fullName>
    </submittedName>
</protein>